<proteinExistence type="predicted"/>
<organism evidence="1">
    <name type="scientific">Tetraselmis sp. GSL018</name>
    <dbReference type="NCBI Taxonomy" id="582737"/>
    <lineage>
        <taxon>Eukaryota</taxon>
        <taxon>Viridiplantae</taxon>
        <taxon>Chlorophyta</taxon>
        <taxon>core chlorophytes</taxon>
        <taxon>Chlorodendrophyceae</taxon>
        <taxon>Chlorodendrales</taxon>
        <taxon>Chlorodendraceae</taxon>
        <taxon>Tetraselmis</taxon>
    </lineage>
</organism>
<dbReference type="AlphaFoldDB" id="A0A061R9Q6"/>
<sequence>KITQIREDASSMFYSLLQVRQVICNPCDIVIAFGATHTRHRFRHK</sequence>
<dbReference type="EMBL" id="GBEZ01019304">
    <property type="protein sequence ID" value="JAC67236.1"/>
    <property type="molecule type" value="Transcribed_RNA"/>
</dbReference>
<feature type="non-terminal residue" evidence="1">
    <location>
        <position position="1"/>
    </location>
</feature>
<gene>
    <name evidence="1" type="ORF">TSPGSL018_11651</name>
</gene>
<reference evidence="1" key="1">
    <citation type="submission" date="2014-05" db="EMBL/GenBank/DDBJ databases">
        <title>The transcriptome of the halophilic microalga Tetraselmis sp. GSL018 isolated from the Great Salt Lake, Utah.</title>
        <authorList>
            <person name="Jinkerson R.E."/>
            <person name="D'Adamo S."/>
            <person name="Posewitz M.C."/>
        </authorList>
    </citation>
    <scope>NUCLEOTIDE SEQUENCE</scope>
    <source>
        <strain evidence="1">GSL018</strain>
    </source>
</reference>
<name>A0A061R9Q6_9CHLO</name>
<evidence type="ECO:0000313" key="1">
    <source>
        <dbReference type="EMBL" id="JAC67236.1"/>
    </source>
</evidence>
<protein>
    <submittedName>
        <fullName evidence="1">Uncharacterized protein</fullName>
    </submittedName>
</protein>
<accession>A0A061R9Q6</accession>